<name>A0ABV1UXB3_9ACTN</name>
<evidence type="ECO:0000313" key="3">
    <source>
        <dbReference type="Proteomes" id="UP001445472"/>
    </source>
</evidence>
<feature type="compositionally biased region" description="Basic and acidic residues" evidence="1">
    <location>
        <begin position="97"/>
        <end position="120"/>
    </location>
</feature>
<comment type="caution">
    <text evidence="2">The sequence shown here is derived from an EMBL/GenBank/DDBJ whole genome shotgun (WGS) entry which is preliminary data.</text>
</comment>
<sequence length="199" mass="21122">MNSRLAVGLAVGAGYLLGRTKKAKLAFAVGTVVLGRQLELSPQGMARLVTSQLQQNPQFKEIGDQLREDIRGVGHAATGALVNRQLSGLADRLHDRTLNVRDRTAGPVPHGEDRNEADRGEDQEDADTSGEAADERPRKRTASAPRRTASAAKKAAPKKNAAKKTTTAKKTTAAKKTSPAAGKRAPRKATGTRGGRSRD</sequence>
<organism evidence="2 3">
    <name type="scientific">Streptomyces xantholiticus</name>
    <dbReference type="NCBI Taxonomy" id="68285"/>
    <lineage>
        <taxon>Bacteria</taxon>
        <taxon>Bacillati</taxon>
        <taxon>Actinomycetota</taxon>
        <taxon>Actinomycetes</taxon>
        <taxon>Kitasatosporales</taxon>
        <taxon>Streptomycetaceae</taxon>
        <taxon>Streptomyces</taxon>
    </lineage>
</organism>
<feature type="compositionally biased region" description="Low complexity" evidence="1">
    <location>
        <begin position="163"/>
        <end position="181"/>
    </location>
</feature>
<gene>
    <name evidence="2" type="ORF">ABT276_19175</name>
</gene>
<dbReference type="EMBL" id="JBEPBX010000016">
    <property type="protein sequence ID" value="MER6615441.1"/>
    <property type="molecule type" value="Genomic_DNA"/>
</dbReference>
<evidence type="ECO:0000313" key="2">
    <source>
        <dbReference type="EMBL" id="MER6615441.1"/>
    </source>
</evidence>
<evidence type="ECO:0000256" key="1">
    <source>
        <dbReference type="SAM" id="MobiDB-lite"/>
    </source>
</evidence>
<protein>
    <submittedName>
        <fullName evidence="2">DNA primase</fullName>
    </submittedName>
</protein>
<keyword evidence="3" id="KW-1185">Reference proteome</keyword>
<reference evidence="2 3" key="1">
    <citation type="submission" date="2024-06" db="EMBL/GenBank/DDBJ databases">
        <title>The Natural Products Discovery Center: Release of the First 8490 Sequenced Strains for Exploring Actinobacteria Biosynthetic Diversity.</title>
        <authorList>
            <person name="Kalkreuter E."/>
            <person name="Kautsar S.A."/>
            <person name="Yang D."/>
            <person name="Bader C.D."/>
            <person name="Teijaro C.N."/>
            <person name="Fluegel L."/>
            <person name="Davis C.M."/>
            <person name="Simpson J.R."/>
            <person name="Lauterbach L."/>
            <person name="Steele A.D."/>
            <person name="Gui C."/>
            <person name="Meng S."/>
            <person name="Li G."/>
            <person name="Viehrig K."/>
            <person name="Ye F."/>
            <person name="Su P."/>
            <person name="Kiefer A.F."/>
            <person name="Nichols A."/>
            <person name="Cepeda A.J."/>
            <person name="Yan W."/>
            <person name="Fan B."/>
            <person name="Jiang Y."/>
            <person name="Adhikari A."/>
            <person name="Zheng C.-J."/>
            <person name="Schuster L."/>
            <person name="Cowan T.M."/>
            <person name="Smanski M.J."/>
            <person name="Chevrette M.G."/>
            <person name="De Carvalho L.P.S."/>
            <person name="Shen B."/>
        </authorList>
    </citation>
    <scope>NUCLEOTIDE SEQUENCE [LARGE SCALE GENOMIC DNA]</scope>
    <source>
        <strain evidence="2 3">NPDC000837</strain>
    </source>
</reference>
<proteinExistence type="predicted"/>
<accession>A0ABV1UXB3</accession>
<feature type="compositionally biased region" description="Low complexity" evidence="1">
    <location>
        <begin position="142"/>
        <end position="154"/>
    </location>
</feature>
<dbReference type="RefSeq" id="WP_351977013.1">
    <property type="nucleotide sequence ID" value="NZ_JBEPBX010000016.1"/>
</dbReference>
<feature type="region of interest" description="Disordered" evidence="1">
    <location>
        <begin position="97"/>
        <end position="199"/>
    </location>
</feature>
<dbReference type="Proteomes" id="UP001445472">
    <property type="component" value="Unassembled WGS sequence"/>
</dbReference>